<keyword evidence="5" id="KW-0378">Hydrolase</keyword>
<evidence type="ECO:0000259" key="4">
    <source>
        <dbReference type="Pfam" id="PF20629"/>
    </source>
</evidence>
<dbReference type="KEGG" id="pnp:IJ22_01200"/>
<gene>
    <name evidence="5" type="ORF">IJ22_01200</name>
</gene>
<dbReference type="Pfam" id="PF04295">
    <property type="entry name" value="GD_AH_second"/>
    <property type="match status" value="1"/>
</dbReference>
<reference evidence="6" key="1">
    <citation type="submission" date="2015-12" db="EMBL/GenBank/DDBJ databases">
        <title>Complete genome sequences of two moderately thermophilic Paenibacillus species.</title>
        <authorList>
            <person name="Butler R.III."/>
            <person name="Wang J."/>
            <person name="Stark B.C."/>
            <person name="Pombert J.-F."/>
        </authorList>
    </citation>
    <scope>NUCLEOTIDE SEQUENCE [LARGE SCALE GENOMIC DNA]</scope>
    <source>
        <strain evidence="6">32O-Y</strain>
    </source>
</reference>
<proteinExistence type="inferred from homology"/>
<evidence type="ECO:0000256" key="2">
    <source>
        <dbReference type="ARBA" id="ARBA00023239"/>
    </source>
</evidence>
<name>A0A0U2M0S2_9BACL</name>
<dbReference type="PATRIC" id="fig|162209.4.peg.119"/>
<accession>A0A0U2M0S2</accession>
<feature type="domain" description="D-galactarate/Altronate dehydratase C-terminal" evidence="4">
    <location>
        <begin position="148"/>
        <end position="387"/>
    </location>
</feature>
<evidence type="ECO:0000313" key="5">
    <source>
        <dbReference type="EMBL" id="ALS20512.1"/>
    </source>
</evidence>
<feature type="domain" description="D-galactarate/Altronate dehydratase second" evidence="3">
    <location>
        <begin position="5"/>
        <end position="136"/>
    </location>
</feature>
<dbReference type="Proteomes" id="UP000061660">
    <property type="component" value="Chromosome"/>
</dbReference>
<dbReference type="STRING" id="162209.IJ22_01200"/>
<dbReference type="AlphaFoldDB" id="A0A0U2M0S2"/>
<dbReference type="Pfam" id="PF20629">
    <property type="entry name" value="GD_AH_C"/>
    <property type="match status" value="1"/>
</dbReference>
<dbReference type="InterPro" id="IPR052172">
    <property type="entry name" value="UxaA_altronate/galactarate_dh"/>
</dbReference>
<dbReference type="OrthoDB" id="9804574at2"/>
<dbReference type="PANTHER" id="PTHR30536">
    <property type="entry name" value="ALTRONATE/GALACTARATE DEHYDRATASE"/>
    <property type="match status" value="1"/>
</dbReference>
<evidence type="ECO:0000313" key="6">
    <source>
        <dbReference type="Proteomes" id="UP000061660"/>
    </source>
</evidence>
<evidence type="ECO:0000256" key="1">
    <source>
        <dbReference type="ARBA" id="ARBA00010986"/>
    </source>
</evidence>
<dbReference type="GO" id="GO:0019698">
    <property type="term" value="P:D-galacturonate catabolic process"/>
    <property type="evidence" value="ECO:0007669"/>
    <property type="project" value="TreeGrafter"/>
</dbReference>
<dbReference type="PANTHER" id="PTHR30536:SF5">
    <property type="entry name" value="ALTRONATE DEHYDRATASE"/>
    <property type="match status" value="1"/>
</dbReference>
<keyword evidence="2" id="KW-0456">Lyase</keyword>
<dbReference type="InterPro" id="IPR048332">
    <property type="entry name" value="GD_AH_C"/>
</dbReference>
<dbReference type="EMBL" id="CP013652">
    <property type="protein sequence ID" value="ALS20512.1"/>
    <property type="molecule type" value="Genomic_DNA"/>
</dbReference>
<dbReference type="InterPro" id="IPR007392">
    <property type="entry name" value="GD_AH_second"/>
</dbReference>
<comment type="similarity">
    <text evidence="1">Belongs to the UxaA family.</text>
</comment>
<dbReference type="RefSeq" id="WP_062406435.1">
    <property type="nucleotide sequence ID" value="NZ_CP013652.1"/>
</dbReference>
<evidence type="ECO:0000259" key="3">
    <source>
        <dbReference type="Pfam" id="PF04295"/>
    </source>
</evidence>
<dbReference type="GO" id="GO:0016829">
    <property type="term" value="F:lyase activity"/>
    <property type="evidence" value="ECO:0007669"/>
    <property type="project" value="UniProtKB-KW"/>
</dbReference>
<organism evidence="5 6">
    <name type="scientific">Paenibacillus naphthalenovorans</name>
    <dbReference type="NCBI Taxonomy" id="162209"/>
    <lineage>
        <taxon>Bacteria</taxon>
        <taxon>Bacillati</taxon>
        <taxon>Bacillota</taxon>
        <taxon>Bacilli</taxon>
        <taxon>Bacillales</taxon>
        <taxon>Paenibacillaceae</taxon>
        <taxon>Paenibacillus</taxon>
    </lineage>
</organism>
<reference evidence="5 6" key="2">
    <citation type="journal article" date="2016" name="Genome Announc.">
        <title>Complete Genome Sequences of Two Interactive Moderate Thermophiles, Paenibacillus napthalenovorans 32O-Y and Paenibacillus sp. 32O-W.</title>
        <authorList>
            <person name="Butler R.R.III."/>
            <person name="Wang J."/>
            <person name="Stark B.C."/>
            <person name="Pombert J.F."/>
        </authorList>
    </citation>
    <scope>NUCLEOTIDE SEQUENCE [LARGE SCALE GENOMIC DNA]</scope>
    <source>
        <strain evidence="5 6">32O-Y</strain>
    </source>
</reference>
<protein>
    <submittedName>
        <fullName evidence="5">Carbohydrate hydrolase</fullName>
    </submittedName>
</protein>
<keyword evidence="6" id="KW-1185">Reference proteome</keyword>
<sequence length="400" mass="42888">MEFLGFVRPGDEAGIRNYVLVIPSSRLVNIAATRITQYVAGTKTIMTGGENGRHKKDRERLNRLYIGLAKNANVFATIVLGARKNFGYAELEPYTIAHEIAKSGKPVEVLTVEKSGGLERLVEDGIDLARRFVHGASMVKREAVPIGKLAIGVKCGLSDATSGISGNPSFGKAADLLIASGGTAIFSETVEIIGAELDVAERCVNERDAKRLLEMVNEVEEAARSTGEDIRTINPLPSNIEAGLSTIEEKSLGAIQKTGTMPIQEVLEYAARPTKKGLHFMDGWMSSFSLPMSLAAAGCQLTIYQLGGEDLPSYDPPMLATNTGVVAPLMMITGNPRTASKAWRSIDFSSGAIITGESTIEASGEALFQKIQSIASGELTKGETIRYTDPLEPYFLGPVF</sequence>
<dbReference type="GO" id="GO:0016787">
    <property type="term" value="F:hydrolase activity"/>
    <property type="evidence" value="ECO:0007669"/>
    <property type="project" value="UniProtKB-KW"/>
</dbReference>